<dbReference type="EMBL" id="CAACVJ010000274">
    <property type="protein sequence ID" value="VEP15542.1"/>
    <property type="molecule type" value="Genomic_DNA"/>
</dbReference>
<name>A0A563VVS8_9CYAN</name>
<evidence type="ECO:0000313" key="1">
    <source>
        <dbReference type="EMBL" id="VEP15542.1"/>
    </source>
</evidence>
<organism evidence="1 2">
    <name type="scientific">Hyella patelloides LEGE 07179</name>
    <dbReference type="NCBI Taxonomy" id="945734"/>
    <lineage>
        <taxon>Bacteria</taxon>
        <taxon>Bacillati</taxon>
        <taxon>Cyanobacteriota</taxon>
        <taxon>Cyanophyceae</taxon>
        <taxon>Pleurocapsales</taxon>
        <taxon>Hyellaceae</taxon>
        <taxon>Hyella</taxon>
    </lineage>
</organism>
<protein>
    <submittedName>
        <fullName evidence="1">Uncharacterized protein</fullName>
    </submittedName>
</protein>
<reference evidence="1 2" key="1">
    <citation type="submission" date="2019-01" db="EMBL/GenBank/DDBJ databases">
        <authorList>
            <person name="Brito A."/>
        </authorList>
    </citation>
    <scope>NUCLEOTIDE SEQUENCE [LARGE SCALE GENOMIC DNA]</scope>
    <source>
        <strain evidence="1">1</strain>
    </source>
</reference>
<evidence type="ECO:0000313" key="2">
    <source>
        <dbReference type="Proteomes" id="UP000320055"/>
    </source>
</evidence>
<keyword evidence="2" id="KW-1185">Reference proteome</keyword>
<sequence length="40" mass="4625">MTQPDFMGVGARSLIIKSYPTHVFIFRERRPSRDAMGWAV</sequence>
<accession>A0A563VVS8</accession>
<dbReference type="AlphaFoldDB" id="A0A563VVS8"/>
<dbReference type="Proteomes" id="UP000320055">
    <property type="component" value="Unassembled WGS sequence"/>
</dbReference>
<proteinExistence type="predicted"/>
<gene>
    <name evidence="1" type="ORF">H1P_3450001</name>
</gene>